<name>A0A5S5D1C4_9ACTN</name>
<dbReference type="EMBL" id="VNHW01000004">
    <property type="protein sequence ID" value="TYP88439.1"/>
    <property type="molecule type" value="Genomic_DNA"/>
</dbReference>
<keyword evidence="2" id="KW-0472">Membrane</keyword>
<evidence type="ECO:0000313" key="3">
    <source>
        <dbReference type="EMBL" id="TYP88439.1"/>
    </source>
</evidence>
<evidence type="ECO:0000313" key="4">
    <source>
        <dbReference type="Proteomes" id="UP000322499"/>
    </source>
</evidence>
<dbReference type="Proteomes" id="UP000322499">
    <property type="component" value="Unassembled WGS sequence"/>
</dbReference>
<gene>
    <name evidence="3" type="ORF">BD833_104143</name>
</gene>
<dbReference type="RefSeq" id="WP_166532572.1">
    <property type="nucleotide sequence ID" value="NZ_VNHW01000004.1"/>
</dbReference>
<keyword evidence="2" id="KW-0812">Transmembrane</keyword>
<sequence>MTEDLPDPLRDDEQEAPAGGARRLAKNASDVSPAAKAPQKGDVVEPPNYEDPTAGGARFLGHLLQRSPFFDYFCQVAEASYEGKNSQPKVRKAQTDHKWLYRFCTVADMTLRVIVVALILLFIFAVAFKTLWPLVTPAGPGA</sequence>
<keyword evidence="2" id="KW-1133">Transmembrane helix</keyword>
<keyword evidence="4" id="KW-1185">Reference proteome</keyword>
<organism evidence="3 4">
    <name type="scientific">Blastococcus xanthinilyticus</name>
    <dbReference type="NCBI Taxonomy" id="1564164"/>
    <lineage>
        <taxon>Bacteria</taxon>
        <taxon>Bacillati</taxon>
        <taxon>Actinomycetota</taxon>
        <taxon>Actinomycetes</taxon>
        <taxon>Geodermatophilales</taxon>
        <taxon>Geodermatophilaceae</taxon>
        <taxon>Blastococcus</taxon>
    </lineage>
</organism>
<feature type="transmembrane region" description="Helical" evidence="2">
    <location>
        <begin position="99"/>
        <end position="128"/>
    </location>
</feature>
<feature type="compositionally biased region" description="Acidic residues" evidence="1">
    <location>
        <begin position="1"/>
        <end position="15"/>
    </location>
</feature>
<protein>
    <submittedName>
        <fullName evidence="3">Uncharacterized protein</fullName>
    </submittedName>
</protein>
<reference evidence="3 4" key="1">
    <citation type="submission" date="2019-07" db="EMBL/GenBank/DDBJ databases">
        <title>Genomic Encyclopedia of Archaeal and Bacterial Type Strains, Phase II (KMG-II): from individual species to whole genera.</title>
        <authorList>
            <person name="Goeker M."/>
        </authorList>
    </citation>
    <scope>NUCLEOTIDE SEQUENCE [LARGE SCALE GENOMIC DNA]</scope>
    <source>
        <strain evidence="3 4">DSM 46842</strain>
    </source>
</reference>
<accession>A0A5S5D1C4</accession>
<evidence type="ECO:0000256" key="1">
    <source>
        <dbReference type="SAM" id="MobiDB-lite"/>
    </source>
</evidence>
<feature type="region of interest" description="Disordered" evidence="1">
    <location>
        <begin position="1"/>
        <end position="50"/>
    </location>
</feature>
<comment type="caution">
    <text evidence="3">The sequence shown here is derived from an EMBL/GenBank/DDBJ whole genome shotgun (WGS) entry which is preliminary data.</text>
</comment>
<proteinExistence type="predicted"/>
<dbReference type="AlphaFoldDB" id="A0A5S5D1C4"/>
<evidence type="ECO:0000256" key="2">
    <source>
        <dbReference type="SAM" id="Phobius"/>
    </source>
</evidence>